<dbReference type="Proteomes" id="UP000314011">
    <property type="component" value="Unassembled WGS sequence"/>
</dbReference>
<keyword evidence="3" id="KW-1185">Reference proteome</keyword>
<dbReference type="OrthoDB" id="2971563at2"/>
<gene>
    <name evidence="2" type="ORF">FHY64_10365</name>
</gene>
<evidence type="ECO:0000313" key="2">
    <source>
        <dbReference type="EMBL" id="TNY34370.1"/>
    </source>
</evidence>
<feature type="domain" description="Metallo-beta-lactamase" evidence="1">
    <location>
        <begin position="5"/>
        <end position="222"/>
    </location>
</feature>
<dbReference type="SUPFAM" id="SSF56281">
    <property type="entry name" value="Metallo-hydrolase/oxidoreductase"/>
    <property type="match status" value="1"/>
</dbReference>
<protein>
    <submittedName>
        <fullName evidence="2">MBL fold metallo-hydrolase</fullName>
    </submittedName>
</protein>
<dbReference type="InterPro" id="IPR001279">
    <property type="entry name" value="Metallo-B-lactamas"/>
</dbReference>
<dbReference type="Pfam" id="PF21221">
    <property type="entry name" value="B_lactamase-like_C"/>
    <property type="match status" value="1"/>
</dbReference>
<dbReference type="InterPro" id="IPR036388">
    <property type="entry name" value="WH-like_DNA-bd_sf"/>
</dbReference>
<sequence length="308" mass="33644">MKLDHVNVYALDNGDGWTLIDTGMATTAGRAALRAALDGPLAGKPVTRVVVTHHHPDHVGLAGGLMAQGAELLIPRTAYLIARMLVLDEQDVAPPESVAFYRAAGLEGAALDRYIARRPFNFADVVEPLPLGFRDLPEGGMLKMGGRTWDIRLGGGHAIDHATFWCREEPLVLGGDQLLPGISPNLGVHPTEPEADPVADWIAACRRLAPFATEDQLILPGHKLPYRGLPFRLRQMEENHHSALARLRNHLAEPRTAIECFPALFRRRIGEGEFGLALVEAVAHCNHLWLAGEASRTRRGDAWVYSTA</sequence>
<reference evidence="2 3" key="1">
    <citation type="submission" date="2019-06" db="EMBL/GenBank/DDBJ databases">
        <title>Genome of new Rhodobacteraceae sp. SM1903.</title>
        <authorList>
            <person name="Ren X."/>
        </authorList>
    </citation>
    <scope>NUCLEOTIDE SEQUENCE [LARGE SCALE GENOMIC DNA]</scope>
    <source>
        <strain evidence="2 3">SM1903</strain>
    </source>
</reference>
<dbReference type="AlphaFoldDB" id="A0A5C5GIN2"/>
<dbReference type="InterPro" id="IPR036866">
    <property type="entry name" value="RibonucZ/Hydroxyglut_hydro"/>
</dbReference>
<dbReference type="PANTHER" id="PTHR42951">
    <property type="entry name" value="METALLO-BETA-LACTAMASE DOMAIN-CONTAINING"/>
    <property type="match status" value="1"/>
</dbReference>
<proteinExistence type="predicted"/>
<dbReference type="SMART" id="SM00849">
    <property type="entry name" value="Lactamase_B"/>
    <property type="match status" value="1"/>
</dbReference>
<dbReference type="PANTHER" id="PTHR42951:SF22">
    <property type="entry name" value="METALLO BETA-LACTAMASE SUPERFAMILY LIPOPROTEIN"/>
    <property type="match status" value="1"/>
</dbReference>
<comment type="caution">
    <text evidence="2">The sequence shown here is derived from an EMBL/GenBank/DDBJ whole genome shotgun (WGS) entry which is preliminary data.</text>
</comment>
<dbReference type="InterPro" id="IPR048933">
    <property type="entry name" value="B_lactamase-like_C"/>
</dbReference>
<dbReference type="Pfam" id="PF00753">
    <property type="entry name" value="Lactamase_B"/>
    <property type="match status" value="1"/>
</dbReference>
<dbReference type="Gene3D" id="3.60.15.10">
    <property type="entry name" value="Ribonuclease Z/Hydroxyacylglutathione hydrolase-like"/>
    <property type="match status" value="1"/>
</dbReference>
<dbReference type="Gene3D" id="1.10.10.10">
    <property type="entry name" value="Winged helix-like DNA-binding domain superfamily/Winged helix DNA-binding domain"/>
    <property type="match status" value="1"/>
</dbReference>
<evidence type="ECO:0000313" key="3">
    <source>
        <dbReference type="Proteomes" id="UP000314011"/>
    </source>
</evidence>
<dbReference type="EMBL" id="VFFF01000001">
    <property type="protein sequence ID" value="TNY34370.1"/>
    <property type="molecule type" value="Genomic_DNA"/>
</dbReference>
<dbReference type="InterPro" id="IPR050855">
    <property type="entry name" value="NDM-1-like"/>
</dbReference>
<accession>A0A5C5GIN2</accession>
<name>A0A5C5GIN2_9RHOB</name>
<evidence type="ECO:0000259" key="1">
    <source>
        <dbReference type="SMART" id="SM00849"/>
    </source>
</evidence>
<dbReference type="GO" id="GO:0016787">
    <property type="term" value="F:hydrolase activity"/>
    <property type="evidence" value="ECO:0007669"/>
    <property type="project" value="UniProtKB-KW"/>
</dbReference>
<keyword evidence="2" id="KW-0378">Hydrolase</keyword>
<organism evidence="2 3">
    <name type="scientific">Pelagovum pacificum</name>
    <dbReference type="NCBI Taxonomy" id="2588711"/>
    <lineage>
        <taxon>Bacteria</taxon>
        <taxon>Pseudomonadati</taxon>
        <taxon>Pseudomonadota</taxon>
        <taxon>Alphaproteobacteria</taxon>
        <taxon>Rhodobacterales</taxon>
        <taxon>Paracoccaceae</taxon>
        <taxon>Pelagovum</taxon>
    </lineage>
</organism>